<dbReference type="Proteomes" id="UP000231134">
    <property type="component" value="Unassembled WGS sequence"/>
</dbReference>
<keyword evidence="4 5" id="KW-0472">Membrane</keyword>
<feature type="transmembrane region" description="Helical" evidence="5">
    <location>
        <begin position="121"/>
        <end position="142"/>
    </location>
</feature>
<sequence>MKKHILSTILLLIATFLTAVCVAEVAFPESFLTFTDYESLIEKFPKIWKYNIHVGIASLIVSILLVIPAYLKDKEFTIKGLETLFRIGIGGMFIFASLFKIQDPKQFAVLVAQYQFLPDFVNNFFALVYPQFEFWFGLALIVTPFTKECSLAIFGMFVSFIIALIWALALDLGITCGCFELEGAQSKSETWTALIRDLILIGPTFWLTLRPNKSLIGLWRSK</sequence>
<evidence type="ECO:0000256" key="4">
    <source>
        <dbReference type="ARBA" id="ARBA00023136"/>
    </source>
</evidence>
<feature type="domain" description="Methylamine utilisation protein MauE" evidence="6">
    <location>
        <begin position="83"/>
        <end position="209"/>
    </location>
</feature>
<dbReference type="UniPathway" id="UPA00895"/>
<dbReference type="GO" id="GO:0016020">
    <property type="term" value="C:membrane"/>
    <property type="evidence" value="ECO:0007669"/>
    <property type="project" value="UniProtKB-SubCell"/>
</dbReference>
<protein>
    <submittedName>
        <fullName evidence="7">Methylamine utilization protein MauE</fullName>
    </submittedName>
</protein>
<dbReference type="EMBL" id="PGEX01000001">
    <property type="protein sequence ID" value="PJJ40379.1"/>
    <property type="molecule type" value="Genomic_DNA"/>
</dbReference>
<dbReference type="OrthoDB" id="9809429at2"/>
<dbReference type="InterPro" id="IPR009908">
    <property type="entry name" value="Methylamine_util_MauE"/>
</dbReference>
<feature type="transmembrane region" description="Helical" evidence="5">
    <location>
        <begin position="83"/>
        <end position="101"/>
    </location>
</feature>
<name>A0A2M9A3W3_9BACT</name>
<evidence type="ECO:0000256" key="1">
    <source>
        <dbReference type="ARBA" id="ARBA00004141"/>
    </source>
</evidence>
<dbReference type="Pfam" id="PF07291">
    <property type="entry name" value="MauE"/>
    <property type="match status" value="1"/>
</dbReference>
<dbReference type="AlphaFoldDB" id="A0A2M9A3W3"/>
<dbReference type="RefSeq" id="WP_100424471.1">
    <property type="nucleotide sequence ID" value="NZ_JAQXKX010000015.1"/>
</dbReference>
<evidence type="ECO:0000313" key="7">
    <source>
        <dbReference type="EMBL" id="PJJ40379.1"/>
    </source>
</evidence>
<evidence type="ECO:0000313" key="8">
    <source>
        <dbReference type="Proteomes" id="UP000231134"/>
    </source>
</evidence>
<feature type="transmembrane region" description="Helical" evidence="5">
    <location>
        <begin position="47"/>
        <end position="71"/>
    </location>
</feature>
<keyword evidence="3 5" id="KW-1133">Transmembrane helix</keyword>
<feature type="transmembrane region" description="Helical" evidence="5">
    <location>
        <begin position="149"/>
        <end position="170"/>
    </location>
</feature>
<proteinExistence type="predicted"/>
<comment type="caution">
    <text evidence="7">The sequence shown here is derived from an EMBL/GenBank/DDBJ whole genome shotgun (WGS) entry which is preliminary data.</text>
</comment>
<gene>
    <name evidence="7" type="ORF">BGX16_0299</name>
</gene>
<keyword evidence="2 5" id="KW-0812">Transmembrane</keyword>
<reference evidence="7 8" key="1">
    <citation type="submission" date="2017-11" db="EMBL/GenBank/DDBJ databases">
        <title>Animal gut microbial communities from fecal samples from Wisconsin, USA.</title>
        <authorList>
            <person name="Neumann A."/>
        </authorList>
    </citation>
    <scope>NUCLEOTIDE SEQUENCE [LARGE SCALE GENOMIC DNA]</scope>
    <source>
        <strain evidence="7 8">UWS3</strain>
    </source>
</reference>
<keyword evidence="8" id="KW-1185">Reference proteome</keyword>
<organism evidence="7 8">
    <name type="scientific">Hallerella succinigenes</name>
    <dbReference type="NCBI Taxonomy" id="1896222"/>
    <lineage>
        <taxon>Bacteria</taxon>
        <taxon>Pseudomonadati</taxon>
        <taxon>Fibrobacterota</taxon>
        <taxon>Fibrobacteria</taxon>
        <taxon>Fibrobacterales</taxon>
        <taxon>Fibrobacteraceae</taxon>
        <taxon>Hallerella</taxon>
    </lineage>
</organism>
<comment type="subcellular location">
    <subcellularLocation>
        <location evidence="1">Membrane</location>
        <topology evidence="1">Multi-pass membrane protein</topology>
    </subcellularLocation>
</comment>
<dbReference type="GO" id="GO:0030416">
    <property type="term" value="P:methylamine metabolic process"/>
    <property type="evidence" value="ECO:0007669"/>
    <property type="project" value="InterPro"/>
</dbReference>
<evidence type="ECO:0000256" key="2">
    <source>
        <dbReference type="ARBA" id="ARBA00022692"/>
    </source>
</evidence>
<evidence type="ECO:0000256" key="3">
    <source>
        <dbReference type="ARBA" id="ARBA00022989"/>
    </source>
</evidence>
<accession>A0A2M9A3W3</accession>
<evidence type="ECO:0000256" key="5">
    <source>
        <dbReference type="SAM" id="Phobius"/>
    </source>
</evidence>
<evidence type="ECO:0000259" key="6">
    <source>
        <dbReference type="Pfam" id="PF07291"/>
    </source>
</evidence>